<name>A0ABM5MEI9_GEOTH</name>
<proteinExistence type="predicted"/>
<evidence type="ECO:0000313" key="2">
    <source>
        <dbReference type="Proteomes" id="UP000005636"/>
    </source>
</evidence>
<keyword evidence="2" id="KW-1185">Reference proteome</keyword>
<dbReference type="EMBL" id="CP003125">
    <property type="protein sequence ID" value="AEV17940.1"/>
    <property type="molecule type" value="Genomic_DNA"/>
</dbReference>
<dbReference type="Proteomes" id="UP000005636">
    <property type="component" value="Chromosome"/>
</dbReference>
<organism evidence="1 2">
    <name type="scientific">Geobacillus thermoleovorans CCB_US3_UF5</name>
    <dbReference type="NCBI Taxonomy" id="1111068"/>
    <lineage>
        <taxon>Bacteria</taxon>
        <taxon>Bacillati</taxon>
        <taxon>Bacillota</taxon>
        <taxon>Bacilli</taxon>
        <taxon>Bacillales</taxon>
        <taxon>Anoxybacillaceae</taxon>
        <taxon>Geobacillus</taxon>
        <taxon>Geobacillus thermoleovorans group</taxon>
    </lineage>
</organism>
<protein>
    <submittedName>
        <fullName evidence="1">Uncharacterized protein</fullName>
    </submittedName>
</protein>
<gene>
    <name evidence="1" type="ORF">GTCCBUS3UF5_6170</name>
</gene>
<accession>A0ABM5MEI9</accession>
<reference evidence="1 2" key="1">
    <citation type="submission" date="2011-11" db="EMBL/GenBank/DDBJ databases">
        <title>Complete genome sequence of thermophilic Geobacillus thermoleovorans CCB_US3_UF5.</title>
        <authorList>
            <person name="Muhd Sakaff M.K.L."/>
            <person name="Abdul Rahman A.Y."/>
            <person name="Saito J.A."/>
            <person name="Hou S."/>
            <person name="Alam M."/>
        </authorList>
    </citation>
    <scope>NUCLEOTIDE SEQUENCE [LARGE SCALE GENOMIC DNA]</scope>
    <source>
        <strain evidence="1 2">CCB_US3_UF5</strain>
    </source>
</reference>
<evidence type="ECO:0000313" key="1">
    <source>
        <dbReference type="EMBL" id="AEV17940.1"/>
    </source>
</evidence>
<sequence>MHSFFHPFGDLQRAAPFPTQSETCERKSCQLDLQIGS</sequence>